<name>A0ABN1E268_9PROT</name>
<reference evidence="1 2" key="1">
    <citation type="journal article" date="2019" name="Int. J. Syst. Evol. Microbiol.">
        <title>The Global Catalogue of Microorganisms (GCM) 10K type strain sequencing project: providing services to taxonomists for standard genome sequencing and annotation.</title>
        <authorList>
            <consortium name="The Broad Institute Genomics Platform"/>
            <consortium name="The Broad Institute Genome Sequencing Center for Infectious Disease"/>
            <person name="Wu L."/>
            <person name="Ma J."/>
        </authorList>
    </citation>
    <scope>NUCLEOTIDE SEQUENCE [LARGE SCALE GENOMIC DNA]</scope>
    <source>
        <strain evidence="1 2">JCM 15089</strain>
    </source>
</reference>
<keyword evidence="2" id="KW-1185">Reference proteome</keyword>
<protein>
    <submittedName>
        <fullName evidence="1">Uncharacterized protein</fullName>
    </submittedName>
</protein>
<evidence type="ECO:0000313" key="1">
    <source>
        <dbReference type="EMBL" id="GAA0557090.1"/>
    </source>
</evidence>
<accession>A0ABN1E268</accession>
<dbReference type="EMBL" id="BAAADD010000001">
    <property type="protein sequence ID" value="GAA0557090.1"/>
    <property type="molecule type" value="Genomic_DNA"/>
</dbReference>
<sequence>MAFPVAGRDLVPDQEIGGLVVGHAQQRLGETHQRDAFLGRQRVFLRQSVNTTPACALAANATSEITREDADSVIFLRIALCGGNPLNGNVIFIGEVRIGDGLTS</sequence>
<evidence type="ECO:0000313" key="2">
    <source>
        <dbReference type="Proteomes" id="UP001499951"/>
    </source>
</evidence>
<comment type="caution">
    <text evidence="1">The sequence shown here is derived from an EMBL/GenBank/DDBJ whole genome shotgun (WGS) entry which is preliminary data.</text>
</comment>
<dbReference type="Proteomes" id="UP001499951">
    <property type="component" value="Unassembled WGS sequence"/>
</dbReference>
<gene>
    <name evidence="1" type="ORF">GCM10008942_01950</name>
</gene>
<organism evidence="1 2">
    <name type="scientific">Rhizomicrobium electricum</name>
    <dbReference type="NCBI Taxonomy" id="480070"/>
    <lineage>
        <taxon>Bacteria</taxon>
        <taxon>Pseudomonadati</taxon>
        <taxon>Pseudomonadota</taxon>
        <taxon>Alphaproteobacteria</taxon>
        <taxon>Micropepsales</taxon>
        <taxon>Micropepsaceae</taxon>
        <taxon>Rhizomicrobium</taxon>
    </lineage>
</organism>
<proteinExistence type="predicted"/>